<organism evidence="1 2">
    <name type="scientific">Ixodes persulcatus</name>
    <name type="common">Taiga tick</name>
    <dbReference type="NCBI Taxonomy" id="34615"/>
    <lineage>
        <taxon>Eukaryota</taxon>
        <taxon>Metazoa</taxon>
        <taxon>Ecdysozoa</taxon>
        <taxon>Arthropoda</taxon>
        <taxon>Chelicerata</taxon>
        <taxon>Arachnida</taxon>
        <taxon>Acari</taxon>
        <taxon>Parasitiformes</taxon>
        <taxon>Ixodida</taxon>
        <taxon>Ixodoidea</taxon>
        <taxon>Ixodidae</taxon>
        <taxon>Ixodinae</taxon>
        <taxon>Ixodes</taxon>
    </lineage>
</organism>
<gene>
    <name evidence="1" type="ORF">HPB47_021638</name>
</gene>
<name>A0AC60QC37_IXOPE</name>
<protein>
    <submittedName>
        <fullName evidence="1">Uncharacterized protein</fullName>
    </submittedName>
</protein>
<evidence type="ECO:0000313" key="2">
    <source>
        <dbReference type="Proteomes" id="UP000805193"/>
    </source>
</evidence>
<comment type="caution">
    <text evidence="1">The sequence shown here is derived from an EMBL/GenBank/DDBJ whole genome shotgun (WGS) entry which is preliminary data.</text>
</comment>
<dbReference type="EMBL" id="JABSTQ010009212">
    <property type="protein sequence ID" value="KAG0431584.1"/>
    <property type="molecule type" value="Genomic_DNA"/>
</dbReference>
<evidence type="ECO:0000313" key="1">
    <source>
        <dbReference type="EMBL" id="KAG0431584.1"/>
    </source>
</evidence>
<reference evidence="1 2" key="1">
    <citation type="journal article" date="2020" name="Cell">
        <title>Large-Scale Comparative Analyses of Tick Genomes Elucidate Their Genetic Diversity and Vector Capacities.</title>
        <authorList>
            <consortium name="Tick Genome and Microbiome Consortium (TIGMIC)"/>
            <person name="Jia N."/>
            <person name="Wang J."/>
            <person name="Shi W."/>
            <person name="Du L."/>
            <person name="Sun Y."/>
            <person name="Zhan W."/>
            <person name="Jiang J.F."/>
            <person name="Wang Q."/>
            <person name="Zhang B."/>
            <person name="Ji P."/>
            <person name="Bell-Sakyi L."/>
            <person name="Cui X.M."/>
            <person name="Yuan T.T."/>
            <person name="Jiang B.G."/>
            <person name="Yang W.F."/>
            <person name="Lam T.T."/>
            <person name="Chang Q.C."/>
            <person name="Ding S.J."/>
            <person name="Wang X.J."/>
            <person name="Zhu J.G."/>
            <person name="Ruan X.D."/>
            <person name="Zhao L."/>
            <person name="Wei J.T."/>
            <person name="Ye R.Z."/>
            <person name="Que T.C."/>
            <person name="Du C.H."/>
            <person name="Zhou Y.H."/>
            <person name="Cheng J.X."/>
            <person name="Dai P.F."/>
            <person name="Guo W.B."/>
            <person name="Han X.H."/>
            <person name="Huang E.J."/>
            <person name="Li L.F."/>
            <person name="Wei W."/>
            <person name="Gao Y.C."/>
            <person name="Liu J.Z."/>
            <person name="Shao H.Z."/>
            <person name="Wang X."/>
            <person name="Wang C.C."/>
            <person name="Yang T.C."/>
            <person name="Huo Q.B."/>
            <person name="Li W."/>
            <person name="Chen H.Y."/>
            <person name="Chen S.E."/>
            <person name="Zhou L.G."/>
            <person name="Ni X.B."/>
            <person name="Tian J.H."/>
            <person name="Sheng Y."/>
            <person name="Liu T."/>
            <person name="Pan Y.S."/>
            <person name="Xia L.Y."/>
            <person name="Li J."/>
            <person name="Zhao F."/>
            <person name="Cao W.C."/>
        </authorList>
    </citation>
    <scope>NUCLEOTIDE SEQUENCE [LARGE SCALE GENOMIC DNA]</scope>
    <source>
        <strain evidence="1">Iper-2018</strain>
    </source>
</reference>
<keyword evidence="2" id="KW-1185">Reference proteome</keyword>
<proteinExistence type="predicted"/>
<dbReference type="Proteomes" id="UP000805193">
    <property type="component" value="Unassembled WGS sequence"/>
</dbReference>
<accession>A0AC60QC37</accession>
<sequence length="123" mass="13555">MNAEPRSVGRSVGRDTRRCSVLGHKGDIGTIRRHRIAEATDDAITLRWGRGGRSKYKPSGAQKWLFDALCYQILALQICERALYGSVVELPGFVNPLAVSTSGTTNAVDCRKRVLFGQSFTEL</sequence>